<evidence type="ECO:0000256" key="1">
    <source>
        <dbReference type="ARBA" id="ARBA00004651"/>
    </source>
</evidence>
<feature type="transmembrane region" description="Helical" evidence="8">
    <location>
        <begin position="31"/>
        <end position="52"/>
    </location>
</feature>
<feature type="domain" description="Cation/H+ exchanger transmembrane" evidence="9">
    <location>
        <begin position="12"/>
        <end position="414"/>
    </location>
</feature>
<dbReference type="GO" id="GO:0015297">
    <property type="term" value="F:antiporter activity"/>
    <property type="evidence" value="ECO:0007669"/>
    <property type="project" value="UniProtKB-KW"/>
</dbReference>
<proteinExistence type="predicted"/>
<keyword evidence="4 8" id="KW-0812">Transmembrane</keyword>
<keyword evidence="2" id="KW-0813">Transport</keyword>
<feature type="transmembrane region" description="Helical" evidence="8">
    <location>
        <begin position="389"/>
        <end position="413"/>
    </location>
</feature>
<dbReference type="AlphaFoldDB" id="A0A7W9FAC6"/>
<keyword evidence="7 8" id="KW-0472">Membrane</keyword>
<feature type="transmembrane region" description="Helical" evidence="8">
    <location>
        <begin position="329"/>
        <end position="349"/>
    </location>
</feature>
<organism evidence="10 11">
    <name type="scientific">Microbacterium ginsengiterrae</name>
    <dbReference type="NCBI Taxonomy" id="546115"/>
    <lineage>
        <taxon>Bacteria</taxon>
        <taxon>Bacillati</taxon>
        <taxon>Actinomycetota</taxon>
        <taxon>Actinomycetes</taxon>
        <taxon>Micrococcales</taxon>
        <taxon>Microbacteriaceae</taxon>
        <taxon>Microbacterium</taxon>
    </lineage>
</organism>
<feature type="transmembrane region" description="Helical" evidence="8">
    <location>
        <begin position="199"/>
        <end position="224"/>
    </location>
</feature>
<evidence type="ECO:0000256" key="4">
    <source>
        <dbReference type="ARBA" id="ARBA00022692"/>
    </source>
</evidence>
<evidence type="ECO:0000313" key="11">
    <source>
        <dbReference type="Proteomes" id="UP000517712"/>
    </source>
</evidence>
<dbReference type="GO" id="GO:0005886">
    <property type="term" value="C:plasma membrane"/>
    <property type="evidence" value="ECO:0007669"/>
    <property type="project" value="UniProtKB-SubCell"/>
</dbReference>
<comment type="subcellular location">
    <subcellularLocation>
        <location evidence="1">Cell membrane</location>
        <topology evidence="1">Multi-pass membrane protein</topology>
    </subcellularLocation>
</comment>
<accession>A0A7W9FAC6</accession>
<feature type="transmembrane region" description="Helical" evidence="8">
    <location>
        <begin position="159"/>
        <end position="179"/>
    </location>
</feature>
<feature type="transmembrane region" description="Helical" evidence="8">
    <location>
        <begin position="301"/>
        <end position="323"/>
    </location>
</feature>
<evidence type="ECO:0000313" key="10">
    <source>
        <dbReference type="EMBL" id="MBB5742002.1"/>
    </source>
</evidence>
<keyword evidence="6" id="KW-0406">Ion transport</keyword>
<dbReference type="RefSeq" id="WP_184281346.1">
    <property type="nucleotide sequence ID" value="NZ_BAAAPG010000003.1"/>
</dbReference>
<dbReference type="Proteomes" id="UP000517712">
    <property type="component" value="Unassembled WGS sequence"/>
</dbReference>
<dbReference type="PANTHER" id="PTHR32507:SF8">
    <property type="entry name" value="CNH1P"/>
    <property type="match status" value="1"/>
</dbReference>
<keyword evidence="3" id="KW-0050">Antiport</keyword>
<feature type="transmembrane region" description="Helical" evidence="8">
    <location>
        <begin position="91"/>
        <end position="111"/>
    </location>
</feature>
<reference evidence="10 11" key="1">
    <citation type="submission" date="2020-08" db="EMBL/GenBank/DDBJ databases">
        <title>Sequencing the genomes of 1000 actinobacteria strains.</title>
        <authorList>
            <person name="Klenk H.-P."/>
        </authorList>
    </citation>
    <scope>NUCLEOTIDE SEQUENCE [LARGE SCALE GENOMIC DNA]</scope>
    <source>
        <strain evidence="10 11">DSM 24823</strain>
    </source>
</reference>
<keyword evidence="11" id="KW-1185">Reference proteome</keyword>
<dbReference type="Pfam" id="PF00999">
    <property type="entry name" value="Na_H_Exchanger"/>
    <property type="match status" value="1"/>
</dbReference>
<evidence type="ECO:0000256" key="5">
    <source>
        <dbReference type="ARBA" id="ARBA00022989"/>
    </source>
</evidence>
<evidence type="ECO:0000256" key="8">
    <source>
        <dbReference type="SAM" id="Phobius"/>
    </source>
</evidence>
<evidence type="ECO:0000256" key="2">
    <source>
        <dbReference type="ARBA" id="ARBA00022448"/>
    </source>
</evidence>
<feature type="transmembrane region" description="Helical" evidence="8">
    <location>
        <begin position="117"/>
        <end position="138"/>
    </location>
</feature>
<dbReference type="EMBL" id="JACHMU010000001">
    <property type="protein sequence ID" value="MBB5742002.1"/>
    <property type="molecule type" value="Genomic_DNA"/>
</dbReference>
<evidence type="ECO:0000256" key="3">
    <source>
        <dbReference type="ARBA" id="ARBA00022449"/>
    </source>
</evidence>
<protein>
    <submittedName>
        <fullName evidence="10">NhaP-type Na+/H+ or K+/H+ antiporter</fullName>
    </submittedName>
</protein>
<sequence>MTSMVLISLAAILAWSLISHRFERWGVAGPAALLLLGAATVAWDVEAFSTVIDSELAEKVVEVILAILLFVDATEVEGGVFGKEGKVIARLVLIALPLSLALAVLSGVLLLPTTGLLVLAVIACVIMPTDFSPAARLLRSGGVTTRARQILNVESGYNDGVVSPVFGMSLALAVFWTTISRTPESELTEEVLEKPVLDFLHAFAGAVPATLFAIVIGMALGPGIGFAVRVARRHDVASAVGARYVMLLLPLIAYGVASIPLFDANGFVAAFVAGVGYRLTRVRSAEAAGIDHSELLLVEEVGALAANFVWFMLGGAAVIVVVAGFDWRIVALALLALTLVRMLPVYVSLMGSTVARADRLLIGALGPRGTATIVFGLLAYNGLPEDEGTAVLTVMVVTVVGSILLHGVAAPLIMRRVGAARL</sequence>
<name>A0A7W9FAC6_9MICO</name>
<keyword evidence="5 8" id="KW-1133">Transmembrane helix</keyword>
<evidence type="ECO:0000256" key="6">
    <source>
        <dbReference type="ARBA" id="ARBA00023065"/>
    </source>
</evidence>
<comment type="caution">
    <text evidence="10">The sequence shown here is derived from an EMBL/GenBank/DDBJ whole genome shotgun (WGS) entry which is preliminary data.</text>
</comment>
<dbReference type="GO" id="GO:1902600">
    <property type="term" value="P:proton transmembrane transport"/>
    <property type="evidence" value="ECO:0007669"/>
    <property type="project" value="InterPro"/>
</dbReference>
<gene>
    <name evidence="10" type="ORF">HD600_000499</name>
</gene>
<dbReference type="InterPro" id="IPR006153">
    <property type="entry name" value="Cation/H_exchanger_TM"/>
</dbReference>
<feature type="transmembrane region" description="Helical" evidence="8">
    <location>
        <begin position="236"/>
        <end position="256"/>
    </location>
</feature>
<dbReference type="PANTHER" id="PTHR32507">
    <property type="entry name" value="NA(+)/H(+) ANTIPORTER 1"/>
    <property type="match status" value="1"/>
</dbReference>
<evidence type="ECO:0000256" key="7">
    <source>
        <dbReference type="ARBA" id="ARBA00023136"/>
    </source>
</evidence>
<evidence type="ECO:0000259" key="9">
    <source>
        <dbReference type="Pfam" id="PF00999"/>
    </source>
</evidence>